<dbReference type="AlphaFoldDB" id="U1GH14"/>
<name>U1GH14_ENDPU</name>
<gene>
    <name evidence="1" type="ORF">EPUS_02690</name>
</gene>
<protein>
    <recommendedName>
        <fullName evidence="3">Transposase Tc1-like domain-containing protein</fullName>
    </recommendedName>
</protein>
<dbReference type="OrthoDB" id="4368392at2759"/>
<evidence type="ECO:0008006" key="3">
    <source>
        <dbReference type="Google" id="ProtNLM"/>
    </source>
</evidence>
<proteinExistence type="predicted"/>
<sequence length="175" mass="20205">MSKLRFSKSTVDEMALLLATGVEPREIAYRFRCHASTVGRIRQNIDTFGEPRPAPQAKMGRPQKITPEALEGLLDWLLDNGSEKKLSYLDEMVAFLDEEYDIEVSKSTVCRTLAKEKITQKAVERQAAERDEDLRDYYRAQIYEVRAKEAIFVDESAAHERTKDCKREHLASYRD</sequence>
<dbReference type="GeneID" id="19237741"/>
<dbReference type="HOGENOM" id="CLU_131053_0_0_1"/>
<dbReference type="SUPFAM" id="SSF46689">
    <property type="entry name" value="Homeodomain-like"/>
    <property type="match status" value="1"/>
</dbReference>
<dbReference type="EMBL" id="KE720681">
    <property type="protein sequence ID" value="ERF76977.1"/>
    <property type="molecule type" value="Genomic_DNA"/>
</dbReference>
<dbReference type="Proteomes" id="UP000019373">
    <property type="component" value="Unassembled WGS sequence"/>
</dbReference>
<evidence type="ECO:0000313" key="2">
    <source>
        <dbReference type="Proteomes" id="UP000019373"/>
    </source>
</evidence>
<evidence type="ECO:0000313" key="1">
    <source>
        <dbReference type="EMBL" id="ERF76977.1"/>
    </source>
</evidence>
<dbReference type="RefSeq" id="XP_007785802.1">
    <property type="nucleotide sequence ID" value="XM_007787612.1"/>
</dbReference>
<dbReference type="OMA" id="HERTKDC"/>
<keyword evidence="2" id="KW-1185">Reference proteome</keyword>
<reference evidence="2" key="1">
    <citation type="journal article" date="2014" name="BMC Genomics">
        <title>Genome characteristics reveal the impact of lichenization on lichen-forming fungus Endocarpon pusillum Hedwig (Verrucariales, Ascomycota).</title>
        <authorList>
            <person name="Wang Y.-Y."/>
            <person name="Liu B."/>
            <person name="Zhang X.-Y."/>
            <person name="Zhou Q.-M."/>
            <person name="Zhang T."/>
            <person name="Li H."/>
            <person name="Yu Y.-F."/>
            <person name="Zhang X.-L."/>
            <person name="Hao X.-Y."/>
            <person name="Wang M."/>
            <person name="Wang L."/>
            <person name="Wei J.-C."/>
        </authorList>
    </citation>
    <scope>NUCLEOTIDE SEQUENCE [LARGE SCALE GENOMIC DNA]</scope>
    <source>
        <strain evidence="2">Z07020 / HMAS-L-300199</strain>
    </source>
</reference>
<dbReference type="InterPro" id="IPR009057">
    <property type="entry name" value="Homeodomain-like_sf"/>
</dbReference>
<accession>U1GH14</accession>
<organism evidence="1 2">
    <name type="scientific">Endocarpon pusillum (strain Z07020 / HMAS-L-300199)</name>
    <name type="common">Lichen-forming fungus</name>
    <dbReference type="NCBI Taxonomy" id="1263415"/>
    <lineage>
        <taxon>Eukaryota</taxon>
        <taxon>Fungi</taxon>
        <taxon>Dikarya</taxon>
        <taxon>Ascomycota</taxon>
        <taxon>Pezizomycotina</taxon>
        <taxon>Eurotiomycetes</taxon>
        <taxon>Chaetothyriomycetidae</taxon>
        <taxon>Verrucariales</taxon>
        <taxon>Verrucariaceae</taxon>
        <taxon>Endocarpon</taxon>
    </lineage>
</organism>
<dbReference type="eggNOG" id="ENOG502S808">
    <property type="taxonomic scope" value="Eukaryota"/>
</dbReference>